<gene>
    <name evidence="1" type="ORF">ENSA7_68960</name>
</gene>
<dbReference type="EMBL" id="PVNL01000135">
    <property type="protein sequence ID" value="PRP96082.1"/>
    <property type="molecule type" value="Genomic_DNA"/>
</dbReference>
<evidence type="ECO:0000313" key="1">
    <source>
        <dbReference type="EMBL" id="PRP96082.1"/>
    </source>
</evidence>
<comment type="caution">
    <text evidence="1">The sequence shown here is derived from an EMBL/GenBank/DDBJ whole genome shotgun (WGS) entry which is preliminary data.</text>
</comment>
<accession>A0A2S9XT95</accession>
<evidence type="ECO:0000313" key="2">
    <source>
        <dbReference type="Proteomes" id="UP000238823"/>
    </source>
</evidence>
<dbReference type="Proteomes" id="UP000238823">
    <property type="component" value="Unassembled WGS sequence"/>
</dbReference>
<dbReference type="OrthoDB" id="9858361at2"/>
<organism evidence="1 2">
    <name type="scientific">Enhygromyxa salina</name>
    <dbReference type="NCBI Taxonomy" id="215803"/>
    <lineage>
        <taxon>Bacteria</taxon>
        <taxon>Pseudomonadati</taxon>
        <taxon>Myxococcota</taxon>
        <taxon>Polyangia</taxon>
        <taxon>Nannocystales</taxon>
        <taxon>Nannocystaceae</taxon>
        <taxon>Enhygromyxa</taxon>
    </lineage>
</organism>
<proteinExistence type="predicted"/>
<dbReference type="RefSeq" id="WP_106093707.1">
    <property type="nucleotide sequence ID" value="NZ_PVNL01000135.1"/>
</dbReference>
<evidence type="ECO:0008006" key="3">
    <source>
        <dbReference type="Google" id="ProtNLM"/>
    </source>
</evidence>
<dbReference type="AlphaFoldDB" id="A0A2S9XT95"/>
<name>A0A2S9XT95_9BACT</name>
<sequence>MLPGLALAGLLLTPPTAAVGPEARLAELDHRRMEIHVGPRVYGRFLDAPPAVGGSLQLGLGVRVVRGLYVTGELGAGAHALPVGVGAQGFLGIRHELRMSSWVRPSYSLGYTHLVDASFDVGADVDSGCGKSGDHGFSFDGLASTELASRSGAQAGLGLRFPFRKAPRLSLYLRADASYYFDDRPGRLQAGGSLGLQVVF</sequence>
<protein>
    <recommendedName>
        <fullName evidence="3">Outer membrane protein beta-barrel domain-containing protein</fullName>
    </recommendedName>
</protein>
<reference evidence="1 2" key="1">
    <citation type="submission" date="2018-03" db="EMBL/GenBank/DDBJ databases">
        <title>Draft Genome Sequences of the Obligatory Marine Myxobacteria Enhygromyxa salina SWB007.</title>
        <authorList>
            <person name="Poehlein A."/>
            <person name="Moghaddam J.A."/>
            <person name="Harms H."/>
            <person name="Alanjari M."/>
            <person name="Koenig G.M."/>
            <person name="Daniel R."/>
            <person name="Schaeberle T.F."/>
        </authorList>
    </citation>
    <scope>NUCLEOTIDE SEQUENCE [LARGE SCALE GENOMIC DNA]</scope>
    <source>
        <strain evidence="1 2">SWB007</strain>
    </source>
</reference>